<organism evidence="1 4">
    <name type="scientific">Halopseudomonas bauzanensis</name>
    <dbReference type="NCBI Taxonomy" id="653930"/>
    <lineage>
        <taxon>Bacteria</taxon>
        <taxon>Pseudomonadati</taxon>
        <taxon>Pseudomonadota</taxon>
        <taxon>Gammaproteobacteria</taxon>
        <taxon>Pseudomonadales</taxon>
        <taxon>Pseudomonadaceae</taxon>
        <taxon>Halopseudomonas</taxon>
    </lineage>
</organism>
<name>A0A031M5T3_9GAMM</name>
<dbReference type="Proteomes" id="UP000186904">
    <property type="component" value="Unassembled WGS sequence"/>
</dbReference>
<evidence type="ECO:0000313" key="4">
    <source>
        <dbReference type="Proteomes" id="UP000186904"/>
    </source>
</evidence>
<protein>
    <submittedName>
        <fullName evidence="1">Uncharacterized protein</fullName>
    </submittedName>
</protein>
<evidence type="ECO:0000313" key="2">
    <source>
        <dbReference type="EMBL" id="SFM31945.1"/>
    </source>
</evidence>
<proteinExistence type="predicted"/>
<dbReference type="OrthoDB" id="6077801at2"/>
<gene>
    <name evidence="2" type="ORF">SAMN04487855_3161</name>
    <name evidence="1" type="ORF">SAMN05216589_3164</name>
</gene>
<evidence type="ECO:0000313" key="3">
    <source>
        <dbReference type="Proteomes" id="UP000186599"/>
    </source>
</evidence>
<dbReference type="RefSeq" id="WP_036992881.1">
    <property type="nucleotide sequence ID" value="NZ_FOGN01000008.1"/>
</dbReference>
<keyword evidence="3" id="KW-1185">Reference proteome</keyword>
<accession>A0A031M5T3</accession>
<evidence type="ECO:0000313" key="1">
    <source>
        <dbReference type="EMBL" id="SES31874.1"/>
    </source>
</evidence>
<dbReference type="AlphaFoldDB" id="A0A031M5T3"/>
<sequence>MLIYLLIACDRLEEKREKKLRQNLPELQAALQAYVDANAANNVTLINECESDDCEDWQLGISQPVTKNIHLNFPVDLFNRLAEQYGIDCEVGYIEDDAREPVSYFGKYEGKGEAFLIAEYLGL</sequence>
<dbReference type="EMBL" id="FOUA01000008">
    <property type="protein sequence ID" value="SFM31945.1"/>
    <property type="molecule type" value="Genomic_DNA"/>
</dbReference>
<reference evidence="3 4" key="1">
    <citation type="submission" date="2016-10" db="EMBL/GenBank/DDBJ databases">
        <authorList>
            <person name="de Groot N.N."/>
        </authorList>
    </citation>
    <scope>NUCLEOTIDE SEQUENCE [LARGE SCALE GENOMIC DNA]</scope>
    <source>
        <strain evidence="2 3">CGMCC 1.9095</strain>
        <strain evidence="1 4">DSM 22558</strain>
    </source>
</reference>
<dbReference type="Proteomes" id="UP000186599">
    <property type="component" value="Unassembled WGS sequence"/>
</dbReference>
<dbReference type="EMBL" id="FOGN01000008">
    <property type="protein sequence ID" value="SES31874.1"/>
    <property type="molecule type" value="Genomic_DNA"/>
</dbReference>